<dbReference type="Proteomes" id="UP001206312">
    <property type="component" value="Unassembled WGS sequence"/>
</dbReference>
<keyword evidence="1" id="KW-1133">Transmembrane helix</keyword>
<accession>A0ABT1AUQ4</accession>
<gene>
    <name evidence="3" type="ORF">NG653_02000</name>
</gene>
<keyword evidence="3" id="KW-0808">Transferase</keyword>
<evidence type="ECO:0000259" key="2">
    <source>
        <dbReference type="Pfam" id="PF20584"/>
    </source>
</evidence>
<organism evidence="3 4">
    <name type="scientific">Robiginitalea marina</name>
    <dbReference type="NCBI Taxonomy" id="2954105"/>
    <lineage>
        <taxon>Bacteria</taxon>
        <taxon>Pseudomonadati</taxon>
        <taxon>Bacteroidota</taxon>
        <taxon>Flavobacteriia</taxon>
        <taxon>Flavobacteriales</taxon>
        <taxon>Flavobacteriaceae</taxon>
        <taxon>Robiginitalea</taxon>
    </lineage>
</organism>
<comment type="caution">
    <text evidence="3">The sequence shown here is derived from an EMBL/GenBank/DDBJ whole genome shotgun (WGS) entry which is preliminary data.</text>
</comment>
<proteinExistence type="predicted"/>
<dbReference type="EMBL" id="JAMXIB010000001">
    <property type="protein sequence ID" value="MCO5723611.1"/>
    <property type="molecule type" value="Genomic_DNA"/>
</dbReference>
<evidence type="ECO:0000256" key="1">
    <source>
        <dbReference type="SAM" id="Phobius"/>
    </source>
</evidence>
<keyword evidence="1" id="KW-0472">Membrane</keyword>
<feature type="domain" description="DUF6787" evidence="2">
    <location>
        <begin position="18"/>
        <end position="102"/>
    </location>
</feature>
<evidence type="ECO:0000313" key="4">
    <source>
        <dbReference type="Proteomes" id="UP001206312"/>
    </source>
</evidence>
<protein>
    <submittedName>
        <fullName evidence="3">Diacylglyceryl transferase</fullName>
    </submittedName>
</protein>
<sequence length="106" mass="12556">MNRLKQRWGITSNWQLALILVVFAITGSSSVYVARPVLEWIGLRPGTLTEAWWGDWIYWTLRILILFPIYQVLLVAIGWVFGQFSFFWNFEKKMLRRMGLGFLLRS</sequence>
<evidence type="ECO:0000313" key="3">
    <source>
        <dbReference type="EMBL" id="MCO5723611.1"/>
    </source>
</evidence>
<dbReference type="Pfam" id="PF20584">
    <property type="entry name" value="DUF6787"/>
    <property type="match status" value="1"/>
</dbReference>
<keyword evidence="4" id="KW-1185">Reference proteome</keyword>
<reference evidence="3 4" key="1">
    <citation type="submission" date="2022-06" db="EMBL/GenBank/DDBJ databases">
        <authorList>
            <person name="Xuan X."/>
        </authorList>
    </citation>
    <scope>NUCLEOTIDE SEQUENCE [LARGE SCALE GENOMIC DNA]</scope>
    <source>
        <strain evidence="3 4">2V75</strain>
    </source>
</reference>
<dbReference type="InterPro" id="IPR046714">
    <property type="entry name" value="DUF6787"/>
</dbReference>
<feature type="transmembrane region" description="Helical" evidence="1">
    <location>
        <begin position="57"/>
        <end position="88"/>
    </location>
</feature>
<dbReference type="GO" id="GO:0016740">
    <property type="term" value="F:transferase activity"/>
    <property type="evidence" value="ECO:0007669"/>
    <property type="project" value="UniProtKB-KW"/>
</dbReference>
<keyword evidence="1" id="KW-0812">Transmembrane</keyword>
<name>A0ABT1AUQ4_9FLAO</name>
<dbReference type="RefSeq" id="WP_252739982.1">
    <property type="nucleotide sequence ID" value="NZ_JAMXIB010000001.1"/>
</dbReference>